<reference evidence="1" key="1">
    <citation type="journal article" date="2018" name="Genome Biol.">
        <title>SKESA: strategic k-mer extension for scrupulous assemblies.</title>
        <authorList>
            <person name="Souvorov A."/>
            <person name="Agarwala R."/>
            <person name="Lipman D.J."/>
        </authorList>
    </citation>
    <scope>NUCLEOTIDE SEQUENCE</scope>
    <source>
        <strain evidence="1">MA.BD-PM-2007-01-000703</strain>
    </source>
</reference>
<comment type="caution">
    <text evidence="1">The sequence shown here is derived from an EMBL/GenBank/DDBJ whole genome shotgun (WGS) entry which is preliminary data.</text>
</comment>
<dbReference type="AlphaFoldDB" id="A0A748S5A6"/>
<protein>
    <submittedName>
        <fullName evidence="1">Uncharacterized protein</fullName>
    </submittedName>
</protein>
<accession>A0A748S5A6</accession>
<sequence length="160" mass="18888">MKVYNEIQKKLTEYRTQQHIYWDDLQQKINSFETNLVSYLGVEEFVLCDENDKRYSIVTVGVMDGNNVKRVPSVVMEKIEGKVNYLLFYIQINLSEYGSEILDCARTFECHFRKENDCYITNICGNDVECRSVNNKCDFTLVFDYIVKKLEEFVDKSCYA</sequence>
<evidence type="ECO:0000313" key="1">
    <source>
        <dbReference type="EMBL" id="HAF5262159.1"/>
    </source>
</evidence>
<reference evidence="1" key="2">
    <citation type="submission" date="2020-02" db="EMBL/GenBank/DDBJ databases">
        <authorList>
            <consortium name="NCBI Pathogen Detection Project"/>
        </authorList>
    </citation>
    <scope>NUCLEOTIDE SEQUENCE</scope>
    <source>
        <strain evidence="1">MA.BD-PM-2007-01-000703</strain>
    </source>
</reference>
<organism evidence="1">
    <name type="scientific">Salmonella enterica</name>
    <name type="common">Salmonella choleraesuis</name>
    <dbReference type="NCBI Taxonomy" id="28901"/>
    <lineage>
        <taxon>Bacteria</taxon>
        <taxon>Pseudomonadati</taxon>
        <taxon>Pseudomonadota</taxon>
        <taxon>Gammaproteobacteria</taxon>
        <taxon>Enterobacterales</taxon>
        <taxon>Enterobacteriaceae</taxon>
        <taxon>Salmonella</taxon>
    </lineage>
</organism>
<gene>
    <name evidence="1" type="ORF">G8C28_004958</name>
</gene>
<name>A0A748S5A6_SALER</name>
<proteinExistence type="predicted"/>
<dbReference type="EMBL" id="DAAVKQ010000017">
    <property type="protein sequence ID" value="HAF5262159.1"/>
    <property type="molecule type" value="Genomic_DNA"/>
</dbReference>